<protein>
    <submittedName>
        <fullName evidence="1">Uncharacterized protein</fullName>
    </submittedName>
</protein>
<accession>A0A3B0PRF4</accession>
<proteinExistence type="predicted"/>
<dbReference type="Proteomes" id="UP000257559">
    <property type="component" value="Chromosome"/>
</dbReference>
<sequence length="96" mass="11684">MTIKYSKDLLKYQKIQCNNCFKKVTKVKILHFSKIYDHLLDYRYSRLFLINIKLQKNENHLKSIEMILDIDIINTKSKEILKKDTKDFCKVFSKFF</sequence>
<evidence type="ECO:0000313" key="2">
    <source>
        <dbReference type="Proteomes" id="UP000257559"/>
    </source>
</evidence>
<gene>
    <name evidence="1" type="ORF">NCTC10132_00624</name>
</gene>
<dbReference type="EMBL" id="LS991951">
    <property type="protein sequence ID" value="SYV97265.1"/>
    <property type="molecule type" value="Genomic_DNA"/>
</dbReference>
<keyword evidence="2" id="KW-1185">Reference proteome</keyword>
<dbReference type="KEGG" id="medw:NCTC10132_00624"/>
<dbReference type="AlphaFoldDB" id="A0A3B0PRF4"/>
<organism evidence="1 2">
    <name type="scientific">Mycoplasmopsis edwardii</name>
    <dbReference type="NCBI Taxonomy" id="53558"/>
    <lineage>
        <taxon>Bacteria</taxon>
        <taxon>Bacillati</taxon>
        <taxon>Mycoplasmatota</taxon>
        <taxon>Mycoplasmoidales</taxon>
        <taxon>Metamycoplasmataceae</taxon>
        <taxon>Mycoplasmopsis</taxon>
    </lineage>
</organism>
<evidence type="ECO:0000313" key="1">
    <source>
        <dbReference type="EMBL" id="SYV97265.1"/>
    </source>
</evidence>
<reference evidence="2" key="1">
    <citation type="submission" date="2018-06" db="EMBL/GenBank/DDBJ databases">
        <authorList>
            <consortium name="Pathogen Informatics"/>
        </authorList>
    </citation>
    <scope>NUCLEOTIDE SEQUENCE [LARGE SCALE GENOMIC DNA]</scope>
    <source>
        <strain evidence="2">NCTC10132</strain>
    </source>
</reference>
<name>A0A3B0PRF4_9BACT</name>